<dbReference type="Proteomes" id="UP000607653">
    <property type="component" value="Unassembled WGS sequence"/>
</dbReference>
<name>A0A822YTF2_NELNU</name>
<proteinExistence type="predicted"/>
<feature type="transmembrane region" description="Helical" evidence="1">
    <location>
        <begin position="5"/>
        <end position="26"/>
    </location>
</feature>
<keyword evidence="3" id="KW-1185">Reference proteome</keyword>
<keyword evidence="1" id="KW-0812">Transmembrane</keyword>
<keyword evidence="1" id="KW-0472">Membrane</keyword>
<comment type="caution">
    <text evidence="2">The sequence shown here is derived from an EMBL/GenBank/DDBJ whole genome shotgun (WGS) entry which is preliminary data.</text>
</comment>
<sequence>MSYIFLVIITYFIDMAAGTVLYDHWYSCHFLMVDIYMGWWLTPHTLLLSQTFIFYSLSSFLLFFFSYLITKC</sequence>
<accession>A0A822YTF2</accession>
<keyword evidence="1" id="KW-1133">Transmembrane helix</keyword>
<evidence type="ECO:0000313" key="2">
    <source>
        <dbReference type="EMBL" id="DAD35780.1"/>
    </source>
</evidence>
<protein>
    <submittedName>
        <fullName evidence="2">Uncharacterized protein</fullName>
    </submittedName>
</protein>
<evidence type="ECO:0000313" key="3">
    <source>
        <dbReference type="Proteomes" id="UP000607653"/>
    </source>
</evidence>
<organism evidence="2 3">
    <name type="scientific">Nelumbo nucifera</name>
    <name type="common">Sacred lotus</name>
    <dbReference type="NCBI Taxonomy" id="4432"/>
    <lineage>
        <taxon>Eukaryota</taxon>
        <taxon>Viridiplantae</taxon>
        <taxon>Streptophyta</taxon>
        <taxon>Embryophyta</taxon>
        <taxon>Tracheophyta</taxon>
        <taxon>Spermatophyta</taxon>
        <taxon>Magnoliopsida</taxon>
        <taxon>Proteales</taxon>
        <taxon>Nelumbonaceae</taxon>
        <taxon>Nelumbo</taxon>
    </lineage>
</organism>
<dbReference type="EMBL" id="DUZY01000004">
    <property type="protein sequence ID" value="DAD35780.1"/>
    <property type="molecule type" value="Genomic_DNA"/>
</dbReference>
<feature type="transmembrane region" description="Helical" evidence="1">
    <location>
        <begin position="46"/>
        <end position="69"/>
    </location>
</feature>
<evidence type="ECO:0000256" key="1">
    <source>
        <dbReference type="SAM" id="Phobius"/>
    </source>
</evidence>
<gene>
    <name evidence="2" type="ORF">HUJ06_006420</name>
</gene>
<dbReference type="AlphaFoldDB" id="A0A822YTF2"/>
<reference evidence="2 3" key="1">
    <citation type="journal article" date="2020" name="Mol. Biol. Evol.">
        <title>Distinct Expression and Methylation Patterns for Genes with Different Fates following a Single Whole-Genome Duplication in Flowering Plants.</title>
        <authorList>
            <person name="Shi T."/>
            <person name="Rahmani R.S."/>
            <person name="Gugger P.F."/>
            <person name="Wang M."/>
            <person name="Li H."/>
            <person name="Zhang Y."/>
            <person name="Li Z."/>
            <person name="Wang Q."/>
            <person name="Van de Peer Y."/>
            <person name="Marchal K."/>
            <person name="Chen J."/>
        </authorList>
    </citation>
    <scope>NUCLEOTIDE SEQUENCE [LARGE SCALE GENOMIC DNA]</scope>
    <source>
        <tissue evidence="2">Leaf</tissue>
    </source>
</reference>